<name>V6EXY9_MAGGM</name>
<comment type="catalytic activity">
    <reaction evidence="1">
        <text>(7,8-dihydropterin-6-yl)methyl diphosphate + 4-aminobenzoate = 7,8-dihydropteroate + diphosphate</text>
        <dbReference type="Rhea" id="RHEA:19949"/>
        <dbReference type="ChEBI" id="CHEBI:17836"/>
        <dbReference type="ChEBI" id="CHEBI:17839"/>
        <dbReference type="ChEBI" id="CHEBI:33019"/>
        <dbReference type="ChEBI" id="CHEBI:72950"/>
        <dbReference type="EC" id="2.5.1.15"/>
    </reaction>
</comment>
<dbReference type="GO" id="GO:0046654">
    <property type="term" value="P:tetrahydrofolate biosynthetic process"/>
    <property type="evidence" value="ECO:0007669"/>
    <property type="project" value="TreeGrafter"/>
</dbReference>
<keyword evidence="8" id="KW-0289">Folate biosynthesis</keyword>
<evidence type="ECO:0000256" key="3">
    <source>
        <dbReference type="ARBA" id="ARBA00004763"/>
    </source>
</evidence>
<evidence type="ECO:0000256" key="4">
    <source>
        <dbReference type="ARBA" id="ARBA00012458"/>
    </source>
</evidence>
<reference evidence="10 11" key="1">
    <citation type="journal article" date="2014" name="Genome Announc.">
        <title>Complete genome sequence of Magnetospirillum gryphiswaldense MSR-1.</title>
        <authorList>
            <person name="Wang X."/>
            <person name="Wang Q."/>
            <person name="Zhang W."/>
            <person name="Wang Y."/>
            <person name="Li L."/>
            <person name="Wen T."/>
            <person name="Zhang T."/>
            <person name="Zhang Y."/>
            <person name="Xu J."/>
            <person name="Hu J."/>
            <person name="Li S."/>
            <person name="Liu L."/>
            <person name="Liu J."/>
            <person name="Jiang W."/>
            <person name="Tian J."/>
            <person name="Li Y."/>
            <person name="Schuler D."/>
            <person name="Wang L."/>
            <person name="Li J."/>
        </authorList>
    </citation>
    <scope>NUCLEOTIDE SEQUENCE [LARGE SCALE GENOMIC DNA]</scope>
    <source>
        <strain evidence="11">DSM 6361 / JCM 21280 / NBRC 15271 / MSR-1</strain>
    </source>
</reference>
<keyword evidence="11" id="KW-1185">Reference proteome</keyword>
<dbReference type="EMBL" id="HG794546">
    <property type="protein sequence ID" value="CDK98002.1"/>
    <property type="molecule type" value="Genomic_DNA"/>
</dbReference>
<dbReference type="InterPro" id="IPR045031">
    <property type="entry name" value="DHP_synth-like"/>
</dbReference>
<organism evidence="10 11">
    <name type="scientific">Magnetospirillum gryphiswaldense (strain DSM 6361 / JCM 21280 / NBRC 15271 / MSR-1)</name>
    <dbReference type="NCBI Taxonomy" id="431944"/>
    <lineage>
        <taxon>Bacteria</taxon>
        <taxon>Pseudomonadati</taxon>
        <taxon>Pseudomonadota</taxon>
        <taxon>Alphaproteobacteria</taxon>
        <taxon>Rhodospirillales</taxon>
        <taxon>Rhodospirillaceae</taxon>
        <taxon>Magnetospirillum</taxon>
    </lineage>
</organism>
<protein>
    <recommendedName>
        <fullName evidence="4">dihydropteroate synthase</fullName>
        <ecNumber evidence="4">2.5.1.15</ecNumber>
    </recommendedName>
</protein>
<dbReference type="NCBIfam" id="TIGR01496">
    <property type="entry name" value="DHPS"/>
    <property type="match status" value="1"/>
</dbReference>
<feature type="domain" description="Pterin-binding" evidence="9">
    <location>
        <begin position="117"/>
        <end position="369"/>
    </location>
</feature>
<dbReference type="Proteomes" id="UP000018922">
    <property type="component" value="Chromosome I"/>
</dbReference>
<evidence type="ECO:0000313" key="11">
    <source>
        <dbReference type="Proteomes" id="UP000018922"/>
    </source>
</evidence>
<sequence length="378" mass="39535">MIVPVTSAFRRSPALPRGFVHAPRVHVLPSGIVAGEAAAAAIIGGHGWPLADGKLAFTSAGIVWAEGGQNWIGMAPYAELVAWAEAEGEDMARHIGQVVQRIGARRAEWAGLSLDRPRIMGIVNATPDSFSDGGRNLVAQTAIANALAMVEAGADIIDVGGESTRPGAEPVSIDEEIRRVEPIIRALAEWKVTVSVDTRHAPVMQAALAAGARIINDVTALEGPGSLEVAVQSGAAVILMHMQGQPQTMQADPRYTCAPLDVYDYLASRIAVCEAAGIPRSRIMADPGIGFGKNAAHNAQILATLPLLHGLGCPLLLAASRKTFVAHLSQGETPQHRLPGTLAAHLAGLNAGMQCLRVHDVAETVQAVKIWQAMSAAA</sequence>
<dbReference type="HOGENOM" id="CLU_008023_0_1_5"/>
<dbReference type="KEGG" id="mgy:MGMSRv2__0787"/>
<evidence type="ECO:0000256" key="5">
    <source>
        <dbReference type="ARBA" id="ARBA00022679"/>
    </source>
</evidence>
<dbReference type="EC" id="2.5.1.15" evidence="4"/>
<gene>
    <name evidence="10" type="primary">folP</name>
    <name evidence="10" type="ordered locus">MGMSRv2__0787</name>
</gene>
<proteinExistence type="predicted"/>
<evidence type="ECO:0000256" key="8">
    <source>
        <dbReference type="ARBA" id="ARBA00022909"/>
    </source>
</evidence>
<dbReference type="PANTHER" id="PTHR20941:SF1">
    <property type="entry name" value="FOLIC ACID SYNTHESIS PROTEIN FOL1"/>
    <property type="match status" value="1"/>
</dbReference>
<dbReference type="PROSITE" id="PS00792">
    <property type="entry name" value="DHPS_1"/>
    <property type="match status" value="1"/>
</dbReference>
<keyword evidence="5 10" id="KW-0808">Transferase</keyword>
<evidence type="ECO:0000259" key="9">
    <source>
        <dbReference type="PROSITE" id="PS50972"/>
    </source>
</evidence>
<evidence type="ECO:0000256" key="6">
    <source>
        <dbReference type="ARBA" id="ARBA00022723"/>
    </source>
</evidence>
<dbReference type="STRING" id="1430440.MGMSRv2__0787"/>
<comment type="pathway">
    <text evidence="3">Cofactor biosynthesis; tetrahydrofolate biosynthesis; 7,8-dihydrofolate from 2-amino-4-hydroxy-6-hydroxymethyl-7,8-dihydropteridine diphosphate and 4-aminobenzoate: step 1/2.</text>
</comment>
<dbReference type="GO" id="GO:0005829">
    <property type="term" value="C:cytosol"/>
    <property type="evidence" value="ECO:0007669"/>
    <property type="project" value="TreeGrafter"/>
</dbReference>
<dbReference type="InterPro" id="IPR006390">
    <property type="entry name" value="DHP_synth_dom"/>
</dbReference>
<dbReference type="PROSITE" id="PS50972">
    <property type="entry name" value="PTERIN_BINDING"/>
    <property type="match status" value="1"/>
</dbReference>
<dbReference type="InterPro" id="IPR011005">
    <property type="entry name" value="Dihydropteroate_synth-like_sf"/>
</dbReference>
<accession>V6EXY9</accession>
<dbReference type="CDD" id="cd00739">
    <property type="entry name" value="DHPS"/>
    <property type="match status" value="1"/>
</dbReference>
<comment type="cofactor">
    <cofactor evidence="2">
        <name>Mg(2+)</name>
        <dbReference type="ChEBI" id="CHEBI:18420"/>
    </cofactor>
</comment>
<dbReference type="Gene3D" id="3.20.20.20">
    <property type="entry name" value="Dihydropteroate synthase-like"/>
    <property type="match status" value="1"/>
</dbReference>
<dbReference type="PROSITE" id="PS00793">
    <property type="entry name" value="DHPS_2"/>
    <property type="match status" value="1"/>
</dbReference>
<evidence type="ECO:0000256" key="7">
    <source>
        <dbReference type="ARBA" id="ARBA00022842"/>
    </source>
</evidence>
<dbReference type="GO" id="GO:0046872">
    <property type="term" value="F:metal ion binding"/>
    <property type="evidence" value="ECO:0007669"/>
    <property type="project" value="UniProtKB-KW"/>
</dbReference>
<evidence type="ECO:0000256" key="2">
    <source>
        <dbReference type="ARBA" id="ARBA00001946"/>
    </source>
</evidence>
<dbReference type="AlphaFoldDB" id="V6EXY9"/>
<dbReference type="InterPro" id="IPR000489">
    <property type="entry name" value="Pterin-binding_dom"/>
</dbReference>
<dbReference type="SUPFAM" id="SSF51717">
    <property type="entry name" value="Dihydropteroate synthetase-like"/>
    <property type="match status" value="1"/>
</dbReference>
<dbReference type="GO" id="GO:0046656">
    <property type="term" value="P:folic acid biosynthetic process"/>
    <property type="evidence" value="ECO:0007669"/>
    <property type="project" value="UniProtKB-KW"/>
</dbReference>
<dbReference type="PANTHER" id="PTHR20941">
    <property type="entry name" value="FOLATE SYNTHESIS PROTEINS"/>
    <property type="match status" value="1"/>
</dbReference>
<keyword evidence="6" id="KW-0479">Metal-binding</keyword>
<evidence type="ECO:0000313" key="10">
    <source>
        <dbReference type="EMBL" id="CDK98002.1"/>
    </source>
</evidence>
<dbReference type="eggNOG" id="COG0294">
    <property type="taxonomic scope" value="Bacteria"/>
</dbReference>
<dbReference type="GO" id="GO:0004156">
    <property type="term" value="F:dihydropteroate synthase activity"/>
    <property type="evidence" value="ECO:0007669"/>
    <property type="project" value="UniProtKB-EC"/>
</dbReference>
<evidence type="ECO:0000256" key="1">
    <source>
        <dbReference type="ARBA" id="ARBA00000012"/>
    </source>
</evidence>
<dbReference type="Pfam" id="PF00809">
    <property type="entry name" value="Pterin_bind"/>
    <property type="match status" value="1"/>
</dbReference>
<keyword evidence="7" id="KW-0460">Magnesium</keyword>